<evidence type="ECO:0000313" key="3">
    <source>
        <dbReference type="Proteomes" id="UP000494256"/>
    </source>
</evidence>
<evidence type="ECO:0000313" key="2">
    <source>
        <dbReference type="EMBL" id="CAB3245223.1"/>
    </source>
</evidence>
<accession>A0A8S1AJQ3</accession>
<sequence>MSPPVQLITTGCSFYAMSPPAQLTSTGCSRLFGESPPAQRPTTDGSHAVAPSIGSRCAPTLPGKRP</sequence>
<feature type="region of interest" description="Disordered" evidence="1">
    <location>
        <begin position="28"/>
        <end position="66"/>
    </location>
</feature>
<dbReference type="Proteomes" id="UP000494256">
    <property type="component" value="Unassembled WGS sequence"/>
</dbReference>
<gene>
    <name evidence="2" type="ORF">APLA_LOCUS11023</name>
</gene>
<name>A0A8S1AJQ3_ARCPL</name>
<comment type="caution">
    <text evidence="2">The sequence shown here is derived from an EMBL/GenBank/DDBJ whole genome shotgun (WGS) entry which is preliminary data.</text>
</comment>
<dbReference type="EMBL" id="CADEBD010000324">
    <property type="protein sequence ID" value="CAB3245223.1"/>
    <property type="molecule type" value="Genomic_DNA"/>
</dbReference>
<evidence type="ECO:0000256" key="1">
    <source>
        <dbReference type="SAM" id="MobiDB-lite"/>
    </source>
</evidence>
<reference evidence="2 3" key="1">
    <citation type="submission" date="2020-04" db="EMBL/GenBank/DDBJ databases">
        <authorList>
            <person name="Wallbank WR R."/>
            <person name="Pardo Diaz C."/>
            <person name="Kozak K."/>
            <person name="Martin S."/>
            <person name="Jiggins C."/>
            <person name="Moest M."/>
            <person name="Warren A I."/>
            <person name="Byers J.R.P. K."/>
            <person name="Montejo-Kovacevich G."/>
            <person name="Yen C E."/>
        </authorList>
    </citation>
    <scope>NUCLEOTIDE SEQUENCE [LARGE SCALE GENOMIC DNA]</scope>
</reference>
<dbReference type="AlphaFoldDB" id="A0A8S1AJQ3"/>
<dbReference type="OrthoDB" id="1688503at2759"/>
<organism evidence="2 3">
    <name type="scientific">Arctia plantaginis</name>
    <name type="common">Wood tiger moth</name>
    <name type="synonym">Phalaena plantaginis</name>
    <dbReference type="NCBI Taxonomy" id="874455"/>
    <lineage>
        <taxon>Eukaryota</taxon>
        <taxon>Metazoa</taxon>
        <taxon>Ecdysozoa</taxon>
        <taxon>Arthropoda</taxon>
        <taxon>Hexapoda</taxon>
        <taxon>Insecta</taxon>
        <taxon>Pterygota</taxon>
        <taxon>Neoptera</taxon>
        <taxon>Endopterygota</taxon>
        <taxon>Lepidoptera</taxon>
        <taxon>Glossata</taxon>
        <taxon>Ditrysia</taxon>
        <taxon>Noctuoidea</taxon>
        <taxon>Erebidae</taxon>
        <taxon>Arctiinae</taxon>
        <taxon>Arctia</taxon>
    </lineage>
</organism>
<proteinExistence type="predicted"/>
<protein>
    <submittedName>
        <fullName evidence="2">Uncharacterized protein</fullName>
    </submittedName>
</protein>